<comment type="similarity">
    <text evidence="1">Belongs to the sigma-70 factor family. ECF subfamily.</text>
</comment>
<dbReference type="GO" id="GO:0006352">
    <property type="term" value="P:DNA-templated transcription initiation"/>
    <property type="evidence" value="ECO:0007669"/>
    <property type="project" value="InterPro"/>
</dbReference>
<dbReference type="InterPro" id="IPR053866">
    <property type="entry name" value="PhyR_sigma2"/>
</dbReference>
<feature type="domain" description="PhyR sigma2" evidence="6">
    <location>
        <begin position="9"/>
        <end position="62"/>
    </location>
</feature>
<dbReference type="AlphaFoldDB" id="A0A9X2T3Z2"/>
<dbReference type="GO" id="GO:0003677">
    <property type="term" value="F:DNA binding"/>
    <property type="evidence" value="ECO:0007669"/>
    <property type="project" value="InterPro"/>
</dbReference>
<dbReference type="Pfam" id="PF08281">
    <property type="entry name" value="Sigma70_r4_2"/>
    <property type="match status" value="1"/>
</dbReference>
<dbReference type="GO" id="GO:0016987">
    <property type="term" value="F:sigma factor activity"/>
    <property type="evidence" value="ECO:0007669"/>
    <property type="project" value="UniProtKB-KW"/>
</dbReference>
<proteinExistence type="inferred from homology"/>
<dbReference type="RefSeq" id="WP_258734815.1">
    <property type="nucleotide sequence ID" value="NZ_JANTHZ010000014.1"/>
</dbReference>
<evidence type="ECO:0000256" key="3">
    <source>
        <dbReference type="ARBA" id="ARBA00023082"/>
    </source>
</evidence>
<sequence>MDDMVTLLEPLIPPLRRYARALMRDRAAADDLVQDCLELAISRWHQRREGSDARSWTFAILHNLAISRMRQSKRRGVHVPLDDLQQEVVAQAPDQDQGLRQHDVMKALDALPEEQKNVLLLVSVEDLSYAEAARVLDIPIGTVMSRLARARERLRHIMEPGAQGGGEAGQVLPFRQRRVK</sequence>
<feature type="domain" description="RNA polymerase sigma factor 70 region 4 type 2" evidence="5">
    <location>
        <begin position="103"/>
        <end position="154"/>
    </location>
</feature>
<protein>
    <submittedName>
        <fullName evidence="7">RNA polymerase sigma factor</fullName>
    </submittedName>
</protein>
<comment type="caution">
    <text evidence="7">The sequence shown here is derived from an EMBL/GenBank/DDBJ whole genome shotgun (WGS) entry which is preliminary data.</text>
</comment>
<dbReference type="Proteomes" id="UP001151088">
    <property type="component" value="Unassembled WGS sequence"/>
</dbReference>
<evidence type="ECO:0000313" key="8">
    <source>
        <dbReference type="Proteomes" id="UP001151088"/>
    </source>
</evidence>
<keyword evidence="8" id="KW-1185">Reference proteome</keyword>
<dbReference type="InterPro" id="IPR014284">
    <property type="entry name" value="RNA_pol_sigma-70_dom"/>
</dbReference>
<dbReference type="SUPFAM" id="SSF88659">
    <property type="entry name" value="Sigma3 and sigma4 domains of RNA polymerase sigma factors"/>
    <property type="match status" value="1"/>
</dbReference>
<dbReference type="InterPro" id="IPR013249">
    <property type="entry name" value="RNA_pol_sigma70_r4_t2"/>
</dbReference>
<dbReference type="InterPro" id="IPR036388">
    <property type="entry name" value="WH-like_DNA-bd_sf"/>
</dbReference>
<evidence type="ECO:0000256" key="2">
    <source>
        <dbReference type="ARBA" id="ARBA00023015"/>
    </source>
</evidence>
<evidence type="ECO:0000259" key="6">
    <source>
        <dbReference type="Pfam" id="PF22029"/>
    </source>
</evidence>
<dbReference type="InterPro" id="IPR013324">
    <property type="entry name" value="RNA_pol_sigma_r3/r4-like"/>
</dbReference>
<dbReference type="EMBL" id="JANTHZ010000014">
    <property type="protein sequence ID" value="MCS0497662.1"/>
    <property type="molecule type" value="Genomic_DNA"/>
</dbReference>
<dbReference type="InterPro" id="IPR013325">
    <property type="entry name" value="RNA_pol_sigma_r2"/>
</dbReference>
<dbReference type="PANTHER" id="PTHR43133">
    <property type="entry name" value="RNA POLYMERASE ECF-TYPE SIGMA FACTO"/>
    <property type="match status" value="1"/>
</dbReference>
<keyword evidence="2" id="KW-0805">Transcription regulation</keyword>
<dbReference type="PANTHER" id="PTHR43133:SF25">
    <property type="entry name" value="RNA POLYMERASE SIGMA FACTOR RFAY-RELATED"/>
    <property type="match status" value="1"/>
</dbReference>
<evidence type="ECO:0000256" key="4">
    <source>
        <dbReference type="ARBA" id="ARBA00023163"/>
    </source>
</evidence>
<name>A0A9X2T3Z2_9HYPH</name>
<dbReference type="Gene3D" id="1.10.10.10">
    <property type="entry name" value="Winged helix-like DNA-binding domain superfamily/Winged helix DNA-binding domain"/>
    <property type="match status" value="1"/>
</dbReference>
<organism evidence="7 8">
    <name type="scientific">Ancylobacter mangrovi</name>
    <dbReference type="NCBI Taxonomy" id="2972472"/>
    <lineage>
        <taxon>Bacteria</taxon>
        <taxon>Pseudomonadati</taxon>
        <taxon>Pseudomonadota</taxon>
        <taxon>Alphaproteobacteria</taxon>
        <taxon>Hyphomicrobiales</taxon>
        <taxon>Xanthobacteraceae</taxon>
        <taxon>Ancylobacter</taxon>
    </lineage>
</organism>
<dbReference type="InterPro" id="IPR039425">
    <property type="entry name" value="RNA_pol_sigma-70-like"/>
</dbReference>
<keyword evidence="3" id="KW-0731">Sigma factor</keyword>
<reference evidence="7" key="1">
    <citation type="submission" date="2022-08" db="EMBL/GenBank/DDBJ databases">
        <authorList>
            <person name="Li F."/>
        </authorList>
    </citation>
    <scope>NUCLEOTIDE SEQUENCE</scope>
    <source>
        <strain evidence="7">MQZ15Z-1</strain>
    </source>
</reference>
<dbReference type="SUPFAM" id="SSF88946">
    <property type="entry name" value="Sigma2 domain of RNA polymerase sigma factors"/>
    <property type="match status" value="1"/>
</dbReference>
<keyword evidence="4" id="KW-0804">Transcription</keyword>
<dbReference type="NCBIfam" id="TIGR02937">
    <property type="entry name" value="sigma70-ECF"/>
    <property type="match status" value="1"/>
</dbReference>
<evidence type="ECO:0000259" key="5">
    <source>
        <dbReference type="Pfam" id="PF08281"/>
    </source>
</evidence>
<evidence type="ECO:0000313" key="7">
    <source>
        <dbReference type="EMBL" id="MCS0497662.1"/>
    </source>
</evidence>
<dbReference type="Pfam" id="PF22029">
    <property type="entry name" value="PhyR_sigma2"/>
    <property type="match status" value="1"/>
</dbReference>
<accession>A0A9X2T3Z2</accession>
<evidence type="ECO:0000256" key="1">
    <source>
        <dbReference type="ARBA" id="ARBA00010641"/>
    </source>
</evidence>
<dbReference type="Gene3D" id="1.10.1740.10">
    <property type="match status" value="1"/>
</dbReference>
<gene>
    <name evidence="7" type="ORF">NVS89_21450</name>
</gene>